<reference evidence="3" key="1">
    <citation type="journal article" date="2017" name="Genome Biol.">
        <title>Comparative genomics reveals high biological diversity and specific adaptations in the industrially and medically important fungal genus Aspergillus.</title>
        <authorList>
            <person name="de Vries R.P."/>
            <person name="Riley R."/>
            <person name="Wiebenga A."/>
            <person name="Aguilar-Osorio G."/>
            <person name="Amillis S."/>
            <person name="Uchima C.A."/>
            <person name="Anderluh G."/>
            <person name="Asadollahi M."/>
            <person name="Askin M."/>
            <person name="Barry K."/>
            <person name="Battaglia E."/>
            <person name="Bayram O."/>
            <person name="Benocci T."/>
            <person name="Braus-Stromeyer S.A."/>
            <person name="Caldana C."/>
            <person name="Canovas D."/>
            <person name="Cerqueira G.C."/>
            <person name="Chen F."/>
            <person name="Chen W."/>
            <person name="Choi C."/>
            <person name="Clum A."/>
            <person name="Dos Santos R.A."/>
            <person name="Damasio A.R."/>
            <person name="Diallinas G."/>
            <person name="Emri T."/>
            <person name="Fekete E."/>
            <person name="Flipphi M."/>
            <person name="Freyberg S."/>
            <person name="Gallo A."/>
            <person name="Gournas C."/>
            <person name="Habgood R."/>
            <person name="Hainaut M."/>
            <person name="Harispe M.L."/>
            <person name="Henrissat B."/>
            <person name="Hilden K.S."/>
            <person name="Hope R."/>
            <person name="Hossain A."/>
            <person name="Karabika E."/>
            <person name="Karaffa L."/>
            <person name="Karanyi Z."/>
            <person name="Krasevec N."/>
            <person name="Kuo A."/>
            <person name="Kusch H."/>
            <person name="LaButti K."/>
            <person name="Lagendijk E.L."/>
            <person name="Lapidus A."/>
            <person name="Levasseur A."/>
            <person name="Lindquist E."/>
            <person name="Lipzen A."/>
            <person name="Logrieco A.F."/>
            <person name="MacCabe A."/>
            <person name="Maekelae M.R."/>
            <person name="Malavazi I."/>
            <person name="Melin P."/>
            <person name="Meyer V."/>
            <person name="Mielnichuk N."/>
            <person name="Miskei M."/>
            <person name="Molnar A.P."/>
            <person name="Mule G."/>
            <person name="Ngan C.Y."/>
            <person name="Orejas M."/>
            <person name="Orosz E."/>
            <person name="Ouedraogo J.P."/>
            <person name="Overkamp K.M."/>
            <person name="Park H.-S."/>
            <person name="Perrone G."/>
            <person name="Piumi F."/>
            <person name="Punt P.J."/>
            <person name="Ram A.F."/>
            <person name="Ramon A."/>
            <person name="Rauscher S."/>
            <person name="Record E."/>
            <person name="Riano-Pachon D.M."/>
            <person name="Robert V."/>
            <person name="Roehrig J."/>
            <person name="Ruller R."/>
            <person name="Salamov A."/>
            <person name="Salih N.S."/>
            <person name="Samson R.A."/>
            <person name="Sandor E."/>
            <person name="Sanguinetti M."/>
            <person name="Schuetze T."/>
            <person name="Sepcic K."/>
            <person name="Shelest E."/>
            <person name="Sherlock G."/>
            <person name="Sophianopoulou V."/>
            <person name="Squina F.M."/>
            <person name="Sun H."/>
            <person name="Susca A."/>
            <person name="Todd R.B."/>
            <person name="Tsang A."/>
            <person name="Unkles S.E."/>
            <person name="van de Wiele N."/>
            <person name="van Rossen-Uffink D."/>
            <person name="Oliveira J.V."/>
            <person name="Vesth T.C."/>
            <person name="Visser J."/>
            <person name="Yu J.-H."/>
            <person name="Zhou M."/>
            <person name="Andersen M.R."/>
            <person name="Archer D.B."/>
            <person name="Baker S.E."/>
            <person name="Benoit I."/>
            <person name="Brakhage A.A."/>
            <person name="Braus G.H."/>
            <person name="Fischer R."/>
            <person name="Frisvad J.C."/>
            <person name="Goldman G.H."/>
            <person name="Houbraken J."/>
            <person name="Oakley B."/>
            <person name="Pocsi I."/>
            <person name="Scazzocchio C."/>
            <person name="Seiboth B."/>
            <person name="vanKuyk P.A."/>
            <person name="Wortman J."/>
            <person name="Dyer P.S."/>
            <person name="Grigoriev I.V."/>
        </authorList>
    </citation>
    <scope>NUCLEOTIDE SEQUENCE [LARGE SCALE GENOMIC DNA]</scope>
    <source>
        <strain evidence="3">DTO 134E9</strain>
    </source>
</reference>
<dbReference type="EMBL" id="KV878213">
    <property type="protein sequence ID" value="OJJ34110.1"/>
    <property type="molecule type" value="Genomic_DNA"/>
</dbReference>
<dbReference type="AlphaFoldDB" id="A0A1L9RGQ6"/>
<feature type="compositionally biased region" description="Polar residues" evidence="1">
    <location>
        <begin position="236"/>
        <end position="252"/>
    </location>
</feature>
<gene>
    <name evidence="2" type="ORF">ASPWEDRAFT_29278</name>
</gene>
<dbReference type="RefSeq" id="XP_040687786.1">
    <property type="nucleotide sequence ID" value="XM_040833250.1"/>
</dbReference>
<proteinExistence type="predicted"/>
<name>A0A1L9RGQ6_ASPWE</name>
<protein>
    <submittedName>
        <fullName evidence="2">Uncharacterized protein</fullName>
    </submittedName>
</protein>
<keyword evidence="3" id="KW-1185">Reference proteome</keyword>
<evidence type="ECO:0000313" key="2">
    <source>
        <dbReference type="EMBL" id="OJJ34110.1"/>
    </source>
</evidence>
<accession>A0A1L9RGQ6</accession>
<evidence type="ECO:0000313" key="3">
    <source>
        <dbReference type="Proteomes" id="UP000184383"/>
    </source>
</evidence>
<sequence length="418" mass="47341">MDDNLHAHPEMKDNDVELFPNMNWEISNPLPPSLEMKVEDDEYSGEHQEMTIPPLLSLEPKIEDDGISPKEHQEIPAVPPTPVMPSPKSRVVVRPTPISGRNIPFPYHILELLEKWHEENGNKRPPPCSQRDKSGSKRFKVFKAFDRESQELDLITYSILQPIAYIVRVLYQNGNVKIVGSYNHTANAGTFLAVWDGTEYVPGGCAVKIFGDDLEKIECSDEIWKHAPTDLEPVGSKTSRQSISSQTPSESQPEIRKRGFRQSTRLREIATPESSSTTGSAFYVDWPERDYEDYEHSEGEDIPFLPSLPKKRKTGKDDDVFFKFVKPKSGKQTIVEVFTLEECGTIKGLFSKAQKFFQPGNKNVEVSDVYCQIPSQSEVHKISKTNKASLDFFLDDVKQFKCTQAPGKLTVDVVDHID</sequence>
<dbReference type="GeneID" id="63749098"/>
<organism evidence="2 3">
    <name type="scientific">Aspergillus wentii DTO 134E9</name>
    <dbReference type="NCBI Taxonomy" id="1073089"/>
    <lineage>
        <taxon>Eukaryota</taxon>
        <taxon>Fungi</taxon>
        <taxon>Dikarya</taxon>
        <taxon>Ascomycota</taxon>
        <taxon>Pezizomycotina</taxon>
        <taxon>Eurotiomycetes</taxon>
        <taxon>Eurotiomycetidae</taxon>
        <taxon>Eurotiales</taxon>
        <taxon>Aspergillaceae</taxon>
        <taxon>Aspergillus</taxon>
        <taxon>Aspergillus subgen. Cremei</taxon>
    </lineage>
</organism>
<feature type="region of interest" description="Disordered" evidence="1">
    <location>
        <begin position="230"/>
        <end position="281"/>
    </location>
</feature>
<dbReference type="Proteomes" id="UP000184383">
    <property type="component" value="Unassembled WGS sequence"/>
</dbReference>
<evidence type="ECO:0000256" key="1">
    <source>
        <dbReference type="SAM" id="MobiDB-lite"/>
    </source>
</evidence>
<dbReference type="VEuPathDB" id="FungiDB:ASPWEDRAFT_29278"/>